<dbReference type="InterPro" id="IPR047860">
    <property type="entry name" value="Ribosomal_eS12_CS"/>
</dbReference>
<dbReference type="Pfam" id="PF24521">
    <property type="entry name" value="Ank_KRIT1"/>
    <property type="match status" value="1"/>
</dbReference>
<dbReference type="EMBL" id="JPOX01000006">
    <property type="protein sequence ID" value="KFX50832.1"/>
    <property type="molecule type" value="Genomic_DNA"/>
</dbReference>
<dbReference type="InterPro" id="IPR004038">
    <property type="entry name" value="Ribosomal_eL8/eL30/eS12/Gad45"/>
</dbReference>
<dbReference type="SUPFAM" id="SSF55315">
    <property type="entry name" value="L30e-like"/>
    <property type="match status" value="1"/>
</dbReference>
<dbReference type="GO" id="GO:0003735">
    <property type="term" value="F:structural constituent of ribosome"/>
    <property type="evidence" value="ECO:0007669"/>
    <property type="project" value="InterPro"/>
</dbReference>
<feature type="compositionally biased region" description="Basic and acidic residues" evidence="6">
    <location>
        <begin position="652"/>
        <end position="670"/>
    </location>
</feature>
<evidence type="ECO:0000259" key="8">
    <source>
        <dbReference type="Pfam" id="PF24513"/>
    </source>
</evidence>
<dbReference type="Pfam" id="PF24513">
    <property type="entry name" value="DUF7593"/>
    <property type="match status" value="1"/>
</dbReference>
<evidence type="ECO:0000259" key="7">
    <source>
        <dbReference type="Pfam" id="PF01248"/>
    </source>
</evidence>
<dbReference type="InterPro" id="IPR029064">
    <property type="entry name" value="Ribosomal_eL30-like_sf"/>
</dbReference>
<feature type="domain" description="Ribosomal protein eL8/eL30/eS12/Gadd45" evidence="7">
    <location>
        <begin position="1347"/>
        <end position="1441"/>
    </location>
</feature>
<dbReference type="HOGENOM" id="CLU_002229_1_0_1"/>
<dbReference type="InterPro" id="IPR002110">
    <property type="entry name" value="Ankyrin_rpt"/>
</dbReference>
<dbReference type="Gene3D" id="1.25.40.20">
    <property type="entry name" value="Ankyrin repeat-containing domain"/>
    <property type="match status" value="2"/>
</dbReference>
<dbReference type="PRINTS" id="PR00972">
    <property type="entry name" value="RIBSOMALS12E"/>
</dbReference>
<dbReference type="GO" id="GO:0022626">
    <property type="term" value="C:cytosolic ribosome"/>
    <property type="evidence" value="ECO:0007669"/>
    <property type="project" value="UniProtKB-ARBA"/>
</dbReference>
<feature type="repeat" description="ANK" evidence="4">
    <location>
        <begin position="384"/>
        <end position="416"/>
    </location>
</feature>
<feature type="compositionally biased region" description="Basic and acidic residues" evidence="6">
    <location>
        <begin position="792"/>
        <end position="815"/>
    </location>
</feature>
<feature type="compositionally biased region" description="Basic residues" evidence="6">
    <location>
        <begin position="440"/>
        <end position="450"/>
    </location>
</feature>
<dbReference type="PANTHER" id="PTHR11843">
    <property type="entry name" value="40S RIBOSOMAL PROTEIN S12"/>
    <property type="match status" value="1"/>
</dbReference>
<feature type="compositionally biased region" description="Low complexity" evidence="6">
    <location>
        <begin position="277"/>
        <end position="290"/>
    </location>
</feature>
<accession>A0A093VW23</accession>
<feature type="region of interest" description="Disordered" evidence="6">
    <location>
        <begin position="1"/>
        <end position="322"/>
    </location>
</feature>
<evidence type="ECO:0000256" key="5">
    <source>
        <dbReference type="RuleBase" id="RU000670"/>
    </source>
</evidence>
<feature type="compositionally biased region" description="Basic and acidic residues" evidence="6">
    <location>
        <begin position="51"/>
        <end position="63"/>
    </location>
</feature>
<dbReference type="PROSITE" id="PS50088">
    <property type="entry name" value="ANK_REPEAT"/>
    <property type="match status" value="2"/>
</dbReference>
<gene>
    <name evidence="10" type="ORF">GQ26_0061300</name>
</gene>
<feature type="compositionally biased region" description="Low complexity" evidence="6">
    <location>
        <begin position="1"/>
        <end position="16"/>
    </location>
</feature>
<dbReference type="Gene3D" id="3.30.1330.30">
    <property type="match status" value="1"/>
</dbReference>
<feature type="compositionally biased region" description="Basic and acidic residues" evidence="6">
    <location>
        <begin position="205"/>
        <end position="216"/>
    </location>
</feature>
<dbReference type="Pfam" id="PF01248">
    <property type="entry name" value="Ribosomal_L7Ae"/>
    <property type="match status" value="1"/>
</dbReference>
<dbReference type="InterPro" id="IPR056485">
    <property type="entry name" value="ARM_KRIT1"/>
</dbReference>
<dbReference type="EMBL" id="JPOX01000006">
    <property type="protein sequence ID" value="KFX50831.1"/>
    <property type="molecule type" value="Genomic_DNA"/>
</dbReference>
<keyword evidence="3 5" id="KW-0687">Ribonucleoprotein</keyword>
<feature type="compositionally biased region" description="Basic and acidic residues" evidence="6">
    <location>
        <begin position="915"/>
        <end position="1024"/>
    </location>
</feature>
<feature type="region of interest" description="Disordered" evidence="6">
    <location>
        <begin position="440"/>
        <end position="507"/>
    </location>
</feature>
<dbReference type="eggNOG" id="KOG0504">
    <property type="taxonomic scope" value="Eukaryota"/>
</dbReference>
<dbReference type="GO" id="GO:0015935">
    <property type="term" value="C:small ribosomal subunit"/>
    <property type="evidence" value="ECO:0007669"/>
    <property type="project" value="UniProtKB-ARBA"/>
</dbReference>
<evidence type="ECO:0000256" key="4">
    <source>
        <dbReference type="PROSITE-ProRule" id="PRU00023"/>
    </source>
</evidence>
<dbReference type="SUPFAM" id="SSF48403">
    <property type="entry name" value="Ankyrin repeat"/>
    <property type="match status" value="1"/>
</dbReference>
<feature type="domain" description="KRIT1 ARM-repeats" evidence="9">
    <location>
        <begin position="496"/>
        <end position="645"/>
    </location>
</feature>
<dbReference type="SMART" id="SM00248">
    <property type="entry name" value="ANK"/>
    <property type="match status" value="5"/>
</dbReference>
<feature type="domain" description="DUF7593" evidence="8">
    <location>
        <begin position="1045"/>
        <end position="1194"/>
    </location>
</feature>
<feature type="compositionally biased region" description="Basic and acidic residues" evidence="6">
    <location>
        <begin position="831"/>
        <end position="849"/>
    </location>
</feature>
<evidence type="ECO:0000259" key="9">
    <source>
        <dbReference type="Pfam" id="PF24521"/>
    </source>
</evidence>
<feature type="compositionally biased region" description="Low complexity" evidence="6">
    <location>
        <begin position="219"/>
        <end position="232"/>
    </location>
</feature>
<comment type="caution">
    <text evidence="10">The sequence shown here is derived from an EMBL/GenBank/DDBJ whole genome shotgun (WGS) entry which is preliminary data.</text>
</comment>
<dbReference type="PROSITE" id="PS01189">
    <property type="entry name" value="RIBOSOMAL_S12E"/>
    <property type="match status" value="1"/>
</dbReference>
<keyword evidence="2 5" id="KW-0689">Ribosomal protein</keyword>
<dbReference type="PROSITE" id="PS50297">
    <property type="entry name" value="ANK_REP_REGION"/>
    <property type="match status" value="2"/>
</dbReference>
<dbReference type="InterPro" id="IPR036770">
    <property type="entry name" value="Ankyrin_rpt-contain_sf"/>
</dbReference>
<evidence type="ECO:0000256" key="3">
    <source>
        <dbReference type="ARBA" id="ARBA00023274"/>
    </source>
</evidence>
<evidence type="ECO:0000256" key="6">
    <source>
        <dbReference type="SAM" id="MobiDB-lite"/>
    </source>
</evidence>
<feature type="compositionally biased region" description="Polar residues" evidence="6">
    <location>
        <begin position="243"/>
        <end position="252"/>
    </location>
</feature>
<feature type="compositionally biased region" description="Basic and acidic residues" evidence="6">
    <location>
        <begin position="698"/>
        <end position="716"/>
    </location>
</feature>
<proteinExistence type="inferred from homology"/>
<comment type="similarity">
    <text evidence="1 5">Belongs to the eukaryotic ribosomal protein eS12 family.</text>
</comment>
<organism evidence="10">
    <name type="scientific">Talaromyces marneffei PM1</name>
    <dbReference type="NCBI Taxonomy" id="1077442"/>
    <lineage>
        <taxon>Eukaryota</taxon>
        <taxon>Fungi</taxon>
        <taxon>Dikarya</taxon>
        <taxon>Ascomycota</taxon>
        <taxon>Pezizomycotina</taxon>
        <taxon>Eurotiomycetes</taxon>
        <taxon>Eurotiomycetidae</taxon>
        <taxon>Eurotiales</taxon>
        <taxon>Trichocomaceae</taxon>
        <taxon>Talaromyces</taxon>
        <taxon>Talaromyces sect. Talaromyces</taxon>
    </lineage>
</organism>
<evidence type="ECO:0000256" key="2">
    <source>
        <dbReference type="ARBA" id="ARBA00022980"/>
    </source>
</evidence>
<evidence type="ECO:0000256" key="1">
    <source>
        <dbReference type="ARBA" id="ARBA00005824"/>
    </source>
</evidence>
<reference key="1">
    <citation type="journal article" date="2014" name="PLoS Genet.">
        <title>Signature Gene Expression Reveals Novel Clues to the Molecular Mechanisms of Dimorphic Transition in Penicillium marneffei.</title>
        <authorList>
            <person name="Yang E."/>
            <person name="Wang G."/>
            <person name="Cai J."/>
            <person name="Woo P.C."/>
            <person name="Lau S.K."/>
            <person name="Yuen K.-Y."/>
            <person name="Chow W.-N."/>
            <person name="Lin X."/>
        </authorList>
    </citation>
    <scope>NUCLEOTIDE SEQUENCE [LARGE SCALE GENOMIC DNA]</scope>
    <source>
        <strain>PM1</strain>
    </source>
</reference>
<dbReference type="GO" id="GO:0006412">
    <property type="term" value="P:translation"/>
    <property type="evidence" value="ECO:0007669"/>
    <property type="project" value="InterPro"/>
</dbReference>
<dbReference type="InterPro" id="IPR056015">
    <property type="entry name" value="DUF7593"/>
</dbReference>
<feature type="compositionally biased region" description="Basic and acidic residues" evidence="6">
    <location>
        <begin position="884"/>
        <end position="906"/>
    </location>
</feature>
<reference evidence="10" key="2">
    <citation type="journal article" date="2014" name="PLoS Genet.">
        <title>Signature gene expression reveals novel clues to the molecular mechanisms of dimorphic transition in Penicillium marneffei.</title>
        <authorList>
            <person name="Yang E."/>
            <person name="Wang G."/>
            <person name="Cai J."/>
            <person name="Woo P.C."/>
            <person name="Lau S.K."/>
            <person name="Yuen K.-Y."/>
            <person name="Chow W.-N."/>
            <person name="Lin X."/>
        </authorList>
    </citation>
    <scope>NUCLEOTIDE SEQUENCE</scope>
    <source>
        <strain evidence="10">PM1</strain>
    </source>
</reference>
<feature type="region of interest" description="Disordered" evidence="6">
    <location>
        <begin position="647"/>
        <end position="1024"/>
    </location>
</feature>
<sequence>MSDADVPPSSSLDVVSTEGPGVVQRDNVALKSSPSPHRPDTIPPAALDNVDADRDEGSTKADSEAETIIQSGRESLSPEKRRKHIQHAAHLNVDKGRNGETLDDGESSPNSKKRKRVEDGVANNEPTAPATKSRSRTSSLSSIVKREGTETAAPVRARRGSVRSVSDARQIPDAYPRSRKRSGSVMEAEFTDNDSYAQERRRRGSTKERERREKTHPATNSTTSLSRNRSVSPLYRSHKRASSGPQQGSGEITQRKRKVPAPLANSHRRQSSEDRQSVSSSASASPMPSARSRRLTSEGAHVSSAKPAAQKKQRDQNGRTRLARACAAQEYEVAVARHAERPEDLNVADNAGNTPLQIASLEGCAPIVKFLLDAGCEIDTRNIDKDTPLIDAVENGHLEVIKLLLDAGANPRLGNAEGDEPYDLVPSDTEDYDEIKRIISHAKAHPPRKRRSEDHGPPSAKGSVPRATSGASPRDSPPAHSMMSPPPGSSNFSRRKTVRSEATRNDLLWTKATPENLCNFAAKGDMAGVANILNVIQKADTESLIAAAKGGHEDVMSLLLGMGDADADPEPVQNANCRPGYNTPMLAAIGRGNLAIIRLLLEYPGFNPARRLYRGKTYYELAEERQGDGWEEEVDLLKRAYDKYKGMKKARKAEAKSPKRSREQEKESKKATRRSSSPVTAPRKPACSPTSSRSVDVSGKEKIRKRDPSSQRKEKSTATPLHKAAAQDDVLSEHSVDHEASKPKKSLVQRRQSDASSVNRGDDVPKRRRLIAGRPPDRDRRRLSLMSTDSVSSREELSKSHSRALKDAKDVKDTLEVPAKLKRPRNSVSPERSRSRGSERGRESDDILQKKKRRLQHEESSRKLLNGIHKKSDESSEAVKVPASKKDNTETNRITKDPVPEKRVARTSETSVPVKQEHKKQDSQELERIPMDESASKEKDASAARRKEELQQKELDSRKAQEEEEKKATEQLEKERIAKEEETARKAEEQARIAREQGEEEERKRKELEQRRAKQQEEERLRRAEQERMRIAKLRREHEEQEQRRRDALPNRLRISANLVGANDPRAKSHSWLKQFMPVVTARTEQLDSSCVPEVAEEVWVPNFLVAPLLATNDLQLSQYASWEKRQATYTQRLNLWRVTRRILVQGDDTELPCSSFGEVIQRDGETRPKYFGMEHIFWVRLSDFMDLVPHIPHLNGLDIEFLKMHIDQEPSHGDFSNPSDGPKVNGNGYYPADHHETAAVNGLTNGFGHTRPSTYNVFVLFARAGRHTFSEHLKCGNRFKHQILNEKLFNPSPSLFEDNPTFHQQHQITSITMSDGEETISNPPVAEAEDVEVPAESSGGQMSVNDALKGVLKIALIHDGLARGLREASKALDRRQAHMCVLNESCEEEAYKKLVIALCSEHEIPLIKVPDGKVLGEWVGLCQLDREGNARKVVNCSCVVVKDWGEESQERSVLLNYFQTSQ</sequence>
<evidence type="ECO:0000313" key="10">
    <source>
        <dbReference type="EMBL" id="KFX50831.1"/>
    </source>
</evidence>
<dbReference type="InterPro" id="IPR000530">
    <property type="entry name" value="Ribosomal_eS12"/>
</dbReference>
<feature type="compositionally biased region" description="Basic and acidic residues" evidence="6">
    <location>
        <begin position="731"/>
        <end position="742"/>
    </location>
</feature>
<dbReference type="FunFam" id="3.30.1330.30:FF:000005">
    <property type="entry name" value="40S ribosomal protein S12"/>
    <property type="match status" value="1"/>
</dbReference>
<keyword evidence="4" id="KW-0040">ANK repeat</keyword>
<dbReference type="Pfam" id="PF12796">
    <property type="entry name" value="Ank_2"/>
    <property type="match status" value="1"/>
</dbReference>
<protein>
    <recommendedName>
        <fullName evidence="5">40S ribosomal protein S12</fullName>
    </recommendedName>
</protein>
<name>A0A093VW23_TALMA</name>
<feature type="repeat" description="ANK" evidence="4">
    <location>
        <begin position="351"/>
        <end position="383"/>
    </location>
</feature>